<keyword evidence="7" id="KW-0539">Nucleus</keyword>
<comment type="subcellular location">
    <subcellularLocation>
        <location evidence="1">Nucleus speckle</location>
    </subcellularLocation>
    <subcellularLocation>
        <location evidence="2">Nucleus</location>
        <location evidence="2">Nucleolus</location>
    </subcellularLocation>
</comment>
<evidence type="ECO:0000256" key="2">
    <source>
        <dbReference type="ARBA" id="ARBA00004604"/>
    </source>
</evidence>
<dbReference type="GO" id="GO:0008380">
    <property type="term" value="P:RNA splicing"/>
    <property type="evidence" value="ECO:0007669"/>
    <property type="project" value="UniProtKB-KW"/>
</dbReference>
<protein>
    <recommendedName>
        <fullName evidence="4">ADP-ribosylation factor-like protein 6-interacting protein 4</fullName>
    </recommendedName>
</protein>
<feature type="compositionally biased region" description="Basic residues" evidence="8">
    <location>
        <begin position="1"/>
        <end position="14"/>
    </location>
</feature>
<dbReference type="eggNOG" id="ENOG502SC00">
    <property type="taxonomic scope" value="Eukaryota"/>
</dbReference>
<evidence type="ECO:0000256" key="5">
    <source>
        <dbReference type="ARBA" id="ARBA00022664"/>
    </source>
</evidence>
<name>A0A0L0FT13_9EUKA</name>
<dbReference type="GO" id="GO:0005730">
    <property type="term" value="C:nucleolus"/>
    <property type="evidence" value="ECO:0007669"/>
    <property type="project" value="UniProtKB-SubCell"/>
</dbReference>
<dbReference type="OrthoDB" id="48562at2759"/>
<gene>
    <name evidence="9" type="ORF">SARC_07690</name>
</gene>
<reference evidence="9 10" key="1">
    <citation type="submission" date="2011-02" db="EMBL/GenBank/DDBJ databases">
        <title>The Genome Sequence of Sphaeroforma arctica JP610.</title>
        <authorList>
            <consortium name="The Broad Institute Genome Sequencing Platform"/>
            <person name="Russ C."/>
            <person name="Cuomo C."/>
            <person name="Young S.K."/>
            <person name="Zeng Q."/>
            <person name="Gargeya S."/>
            <person name="Alvarado L."/>
            <person name="Berlin A."/>
            <person name="Chapman S.B."/>
            <person name="Chen Z."/>
            <person name="Freedman E."/>
            <person name="Gellesch M."/>
            <person name="Goldberg J."/>
            <person name="Griggs A."/>
            <person name="Gujja S."/>
            <person name="Heilman E."/>
            <person name="Heiman D."/>
            <person name="Howarth C."/>
            <person name="Mehta T."/>
            <person name="Neiman D."/>
            <person name="Pearson M."/>
            <person name="Roberts A."/>
            <person name="Saif S."/>
            <person name="Shea T."/>
            <person name="Shenoy N."/>
            <person name="Sisk P."/>
            <person name="Stolte C."/>
            <person name="Sykes S."/>
            <person name="White J."/>
            <person name="Yandava C."/>
            <person name="Burger G."/>
            <person name="Gray M.W."/>
            <person name="Holland P.W.H."/>
            <person name="King N."/>
            <person name="Lang F.B.F."/>
            <person name="Roger A.J."/>
            <person name="Ruiz-Trillo I."/>
            <person name="Haas B."/>
            <person name="Nusbaum C."/>
            <person name="Birren B."/>
        </authorList>
    </citation>
    <scope>NUCLEOTIDE SEQUENCE [LARGE SCALE GENOMIC DNA]</scope>
    <source>
        <strain evidence="9 10">JP610</strain>
    </source>
</reference>
<evidence type="ECO:0000313" key="9">
    <source>
        <dbReference type="EMBL" id="KNC79930.1"/>
    </source>
</evidence>
<feature type="region of interest" description="Disordered" evidence="8">
    <location>
        <begin position="1"/>
        <end position="60"/>
    </location>
</feature>
<keyword evidence="10" id="KW-1185">Reference proteome</keyword>
<keyword evidence="5" id="KW-0507">mRNA processing</keyword>
<dbReference type="Pfam" id="PF10500">
    <property type="entry name" value="SR-25"/>
    <property type="match status" value="1"/>
</dbReference>
<comment type="similarity">
    <text evidence="3">Belongs to the ARL6IP4 family.</text>
</comment>
<proteinExistence type="inferred from homology"/>
<evidence type="ECO:0000256" key="1">
    <source>
        <dbReference type="ARBA" id="ARBA00004324"/>
    </source>
</evidence>
<dbReference type="RefSeq" id="XP_014153832.1">
    <property type="nucleotide sequence ID" value="XM_014298357.1"/>
</dbReference>
<sequence>MGSHHHSHRRRKEQKRASSKERSRKHRARSKSKYGHKTKSDKKEHKSKRKKAKVAKAKSKPVEISAVVFDWMKKSPRNGKDTPDTLAHLSGNRFAEKYKQDLAPQDEKLVQARKTAAPMTKAMHEDLASRVVRAFDPESGRIRLMRADGEIVEEIVSKEEQRRINRAATFGDGYMYQKNAHSGV</sequence>
<feature type="compositionally biased region" description="Basic residues" evidence="8">
    <location>
        <begin position="22"/>
        <end position="59"/>
    </location>
</feature>
<evidence type="ECO:0000256" key="7">
    <source>
        <dbReference type="ARBA" id="ARBA00023242"/>
    </source>
</evidence>
<dbReference type="GeneID" id="25908194"/>
<evidence type="ECO:0000256" key="8">
    <source>
        <dbReference type="SAM" id="MobiDB-lite"/>
    </source>
</evidence>
<evidence type="ECO:0000313" key="10">
    <source>
        <dbReference type="Proteomes" id="UP000054560"/>
    </source>
</evidence>
<keyword evidence="6" id="KW-0508">mRNA splicing</keyword>
<dbReference type="AlphaFoldDB" id="A0A0L0FT13"/>
<dbReference type="EMBL" id="KQ242222">
    <property type="protein sequence ID" value="KNC79930.1"/>
    <property type="molecule type" value="Genomic_DNA"/>
</dbReference>
<dbReference type="Proteomes" id="UP000054560">
    <property type="component" value="Unassembled WGS sequence"/>
</dbReference>
<organism evidence="9 10">
    <name type="scientific">Sphaeroforma arctica JP610</name>
    <dbReference type="NCBI Taxonomy" id="667725"/>
    <lineage>
        <taxon>Eukaryota</taxon>
        <taxon>Ichthyosporea</taxon>
        <taxon>Ichthyophonida</taxon>
        <taxon>Sphaeroforma</taxon>
    </lineage>
</organism>
<dbReference type="InterPro" id="IPR019532">
    <property type="entry name" value="Nucl_RNA-splicing_assoc_SR-25"/>
</dbReference>
<dbReference type="STRING" id="667725.A0A0L0FT13"/>
<evidence type="ECO:0000256" key="3">
    <source>
        <dbReference type="ARBA" id="ARBA00006852"/>
    </source>
</evidence>
<evidence type="ECO:0000256" key="6">
    <source>
        <dbReference type="ARBA" id="ARBA00023187"/>
    </source>
</evidence>
<accession>A0A0L0FT13</accession>
<dbReference type="GO" id="GO:0006397">
    <property type="term" value="P:mRNA processing"/>
    <property type="evidence" value="ECO:0007669"/>
    <property type="project" value="UniProtKB-KW"/>
</dbReference>
<evidence type="ECO:0000256" key="4">
    <source>
        <dbReference type="ARBA" id="ARBA00017993"/>
    </source>
</evidence>
<dbReference type="GO" id="GO:0016607">
    <property type="term" value="C:nuclear speck"/>
    <property type="evidence" value="ECO:0007669"/>
    <property type="project" value="UniProtKB-SubCell"/>
</dbReference>